<name>A0A1E5Q498_9PROT</name>
<dbReference type="Pfam" id="PF02522">
    <property type="entry name" value="Antibiotic_NAT"/>
    <property type="match status" value="1"/>
</dbReference>
<organism evidence="6 7">
    <name type="scientific">Magnetovibrio blakemorei</name>
    <dbReference type="NCBI Taxonomy" id="28181"/>
    <lineage>
        <taxon>Bacteria</taxon>
        <taxon>Pseudomonadati</taxon>
        <taxon>Pseudomonadota</taxon>
        <taxon>Alphaproteobacteria</taxon>
        <taxon>Rhodospirillales</taxon>
        <taxon>Magnetovibrionaceae</taxon>
        <taxon>Magnetovibrio</taxon>
    </lineage>
</organism>
<keyword evidence="3 5" id="KW-0808">Transferase</keyword>
<gene>
    <name evidence="6" type="ORF">BEN30_16035</name>
</gene>
<evidence type="ECO:0000256" key="5">
    <source>
        <dbReference type="RuleBase" id="RU365031"/>
    </source>
</evidence>
<keyword evidence="5" id="KW-0046">Antibiotic resistance</keyword>
<keyword evidence="7" id="KW-1185">Reference proteome</keyword>
<comment type="caution">
    <text evidence="6">The sequence shown here is derived from an EMBL/GenBank/DDBJ whole genome shotgun (WGS) entry which is preliminary data.</text>
</comment>
<evidence type="ECO:0000256" key="3">
    <source>
        <dbReference type="ARBA" id="ARBA00022679"/>
    </source>
</evidence>
<protein>
    <recommendedName>
        <fullName evidence="2 5">Aminoglycoside N(3)-acetyltransferase</fullName>
        <ecNumber evidence="5">2.3.1.-</ecNumber>
    </recommendedName>
</protein>
<dbReference type="GO" id="GO:0046677">
    <property type="term" value="P:response to antibiotic"/>
    <property type="evidence" value="ECO:0007669"/>
    <property type="project" value="UniProtKB-KW"/>
</dbReference>
<dbReference type="EC" id="2.3.1.-" evidence="5"/>
<dbReference type="InterPro" id="IPR003679">
    <property type="entry name" value="Amioglycoside_AcTrfase"/>
</dbReference>
<keyword evidence="4 5" id="KW-0012">Acyltransferase</keyword>
<proteinExistence type="inferred from homology"/>
<evidence type="ECO:0000256" key="1">
    <source>
        <dbReference type="ARBA" id="ARBA00006383"/>
    </source>
</evidence>
<dbReference type="InterPro" id="IPR028345">
    <property type="entry name" value="Antibiotic_NAT-like"/>
</dbReference>
<dbReference type="STRING" id="28181.BEN30_16035"/>
<dbReference type="EMBL" id="MCGG01000063">
    <property type="protein sequence ID" value="OEJ64780.1"/>
    <property type="molecule type" value="Genomic_DNA"/>
</dbReference>
<dbReference type="GO" id="GO:0046353">
    <property type="term" value="F:aminoglycoside 3-N-acetyltransferase activity"/>
    <property type="evidence" value="ECO:0007669"/>
    <property type="project" value="UniProtKB-EC"/>
</dbReference>
<dbReference type="AlphaFoldDB" id="A0A1E5Q498"/>
<reference evidence="7" key="1">
    <citation type="submission" date="2016-07" db="EMBL/GenBank/DDBJ databases">
        <authorList>
            <person name="Florea S."/>
            <person name="Webb J.S."/>
            <person name="Jaromczyk J."/>
            <person name="Schardl C.L."/>
        </authorList>
    </citation>
    <scope>NUCLEOTIDE SEQUENCE [LARGE SCALE GENOMIC DNA]</scope>
    <source>
        <strain evidence="7">MV-1</strain>
    </source>
</reference>
<dbReference type="PANTHER" id="PTHR11104">
    <property type="entry name" value="AMINOGLYCOSIDE N3-ACETYLTRANSFERASE"/>
    <property type="match status" value="1"/>
</dbReference>
<dbReference type="SUPFAM" id="SSF110710">
    <property type="entry name" value="TTHA0583/YokD-like"/>
    <property type="match status" value="1"/>
</dbReference>
<evidence type="ECO:0000256" key="4">
    <source>
        <dbReference type="ARBA" id="ARBA00023315"/>
    </source>
</evidence>
<comment type="similarity">
    <text evidence="1 5">Belongs to the antibiotic N-acetyltransferase family.</text>
</comment>
<dbReference type="Proteomes" id="UP000095347">
    <property type="component" value="Unassembled WGS sequence"/>
</dbReference>
<comment type="catalytic activity">
    <reaction evidence="5">
        <text>a 2-deoxystreptamine antibiotic + acetyl-CoA = an N(3)-acetyl-2-deoxystreptamine antibiotic + CoA + H(+)</text>
        <dbReference type="Rhea" id="RHEA:12665"/>
        <dbReference type="ChEBI" id="CHEBI:15378"/>
        <dbReference type="ChEBI" id="CHEBI:57287"/>
        <dbReference type="ChEBI" id="CHEBI:57288"/>
        <dbReference type="ChEBI" id="CHEBI:57921"/>
        <dbReference type="ChEBI" id="CHEBI:77452"/>
        <dbReference type="EC" id="2.3.1.81"/>
    </reaction>
</comment>
<evidence type="ECO:0000313" key="6">
    <source>
        <dbReference type="EMBL" id="OEJ64780.1"/>
    </source>
</evidence>
<dbReference type="PANTHER" id="PTHR11104:SF0">
    <property type="entry name" value="SPBETA PROPHAGE-DERIVED AMINOGLYCOSIDE N(3')-ACETYLTRANSFERASE-LIKE PROTEIN YOKD"/>
    <property type="match status" value="1"/>
</dbReference>
<accession>A0A1E5Q498</accession>
<evidence type="ECO:0000256" key="2">
    <source>
        <dbReference type="ARBA" id="ARBA00012882"/>
    </source>
</evidence>
<evidence type="ECO:0000313" key="7">
    <source>
        <dbReference type="Proteomes" id="UP000095347"/>
    </source>
</evidence>
<sequence length="202" mass="23718">MVPTYTYSFTKDKKFDPATTPSDIGPFTEFFRTNPGVVRSLEPMFSVAAQGPLAEELLRDLPKTSFGPDCVYDRMWTKNAVIANIGLTIEYLTFLHYVERELEVSYRYDKPFEGYVLSHGKWERLTWYYFVRIYKENTKPDLKEFRSRSRAENLLKPADLGKGFVEAMRCRDIKSLVTRMLDEDPWSFIQGPKFDIRDEMKT</sequence>